<keyword evidence="3" id="KW-1185">Reference proteome</keyword>
<reference evidence="2" key="1">
    <citation type="submission" date="2022-06" db="EMBL/GenBank/DDBJ databases">
        <title>Genomic Encyclopedia of Archaeal and Bacterial Type Strains, Phase II (KMG-II): from individual species to whole genera.</title>
        <authorList>
            <person name="Goeker M."/>
        </authorList>
    </citation>
    <scope>NUCLEOTIDE SEQUENCE</scope>
    <source>
        <strain evidence="2">DSM 43935</strain>
    </source>
</reference>
<feature type="domain" description="NAD(P)-binding" evidence="1">
    <location>
        <begin position="11"/>
        <end position="175"/>
    </location>
</feature>
<proteinExistence type="predicted"/>
<dbReference type="PANTHER" id="PTHR43162:SF1">
    <property type="entry name" value="PRESTALK A DIFFERENTIATION PROTEIN A"/>
    <property type="match status" value="1"/>
</dbReference>
<dbReference type="PANTHER" id="PTHR43162">
    <property type="match status" value="1"/>
</dbReference>
<dbReference type="Proteomes" id="UP001206128">
    <property type="component" value="Unassembled WGS sequence"/>
</dbReference>
<gene>
    <name evidence="2" type="ORF">LX83_001202</name>
</gene>
<name>A0AAE3KEY0_9PSEU</name>
<evidence type="ECO:0000313" key="3">
    <source>
        <dbReference type="Proteomes" id="UP001206128"/>
    </source>
</evidence>
<dbReference type="Gene3D" id="3.40.50.720">
    <property type="entry name" value="NAD(P)-binding Rossmann-like Domain"/>
    <property type="match status" value="1"/>
</dbReference>
<evidence type="ECO:0000313" key="2">
    <source>
        <dbReference type="EMBL" id="MCP2164362.1"/>
    </source>
</evidence>
<accession>A0AAE3KEY0</accession>
<protein>
    <submittedName>
        <fullName evidence="2">Uncharacterized conserved protein YbjT, contains NAD(P)-binding and DUF2867 domains</fullName>
    </submittedName>
</protein>
<dbReference type="EMBL" id="JAMTCK010000003">
    <property type="protein sequence ID" value="MCP2164362.1"/>
    <property type="molecule type" value="Genomic_DNA"/>
</dbReference>
<dbReference type="AlphaFoldDB" id="A0AAE3KEY0"/>
<dbReference type="InterPro" id="IPR036291">
    <property type="entry name" value="NAD(P)-bd_dom_sf"/>
</dbReference>
<evidence type="ECO:0000259" key="1">
    <source>
        <dbReference type="Pfam" id="PF13460"/>
    </source>
</evidence>
<dbReference type="SUPFAM" id="SSF51735">
    <property type="entry name" value="NAD(P)-binding Rossmann-fold domains"/>
    <property type="match status" value="1"/>
</dbReference>
<dbReference type="InterPro" id="IPR016040">
    <property type="entry name" value="NAD(P)-bd_dom"/>
</dbReference>
<sequence>MNNDPRILVTGATGNVGREVVAQLLDSGVAVRALTRDPGAARLPEGVEVVRGDLADPDSLRPGLTGVDAVFLIWPLHTAEAAPAVLDLVGGHARRVVLLGTGALADFGFDRQRDLLARSAASWTYLRPSTFAANALWWVPQIRRGDVVRGSHGALGMAVLHERDIAAVAVRALTEDGHDRASYLLTGPRVLSQAEQVRVIGTAIGRPLRWVELDRADAREQLLADGIPLSFVDVLLDGYASMAAQPPAPVTTTVQEVTGRPARTFLEWARDHAADFQPRPAAAR</sequence>
<dbReference type="RefSeq" id="WP_253767964.1">
    <property type="nucleotide sequence ID" value="NZ_JAMTCK010000003.1"/>
</dbReference>
<dbReference type="Pfam" id="PF13460">
    <property type="entry name" value="NAD_binding_10"/>
    <property type="match status" value="1"/>
</dbReference>
<organism evidence="2 3">
    <name type="scientific">Goodfellowiella coeruleoviolacea</name>
    <dbReference type="NCBI Taxonomy" id="334858"/>
    <lineage>
        <taxon>Bacteria</taxon>
        <taxon>Bacillati</taxon>
        <taxon>Actinomycetota</taxon>
        <taxon>Actinomycetes</taxon>
        <taxon>Pseudonocardiales</taxon>
        <taxon>Pseudonocardiaceae</taxon>
        <taxon>Goodfellowiella</taxon>
    </lineage>
</organism>
<dbReference type="Gene3D" id="3.90.25.10">
    <property type="entry name" value="UDP-galactose 4-epimerase, domain 1"/>
    <property type="match status" value="1"/>
</dbReference>
<dbReference type="InterPro" id="IPR051604">
    <property type="entry name" value="Ergot_Alk_Oxidoreductase"/>
</dbReference>
<comment type="caution">
    <text evidence="2">The sequence shown here is derived from an EMBL/GenBank/DDBJ whole genome shotgun (WGS) entry which is preliminary data.</text>
</comment>